<dbReference type="GO" id="GO:1904047">
    <property type="term" value="F:S-adenosyl-L-methionine binding"/>
    <property type="evidence" value="ECO:0007669"/>
    <property type="project" value="TreeGrafter"/>
</dbReference>
<dbReference type="GO" id="GO:0043565">
    <property type="term" value="F:sequence-specific DNA binding"/>
    <property type="evidence" value="ECO:0007669"/>
    <property type="project" value="TreeGrafter"/>
</dbReference>
<keyword evidence="4 8" id="KW-0808">Transferase</keyword>
<dbReference type="SUPFAM" id="SSF53335">
    <property type="entry name" value="S-adenosyl-L-methionine-dependent methyltransferases"/>
    <property type="match status" value="1"/>
</dbReference>
<dbReference type="Pfam" id="PF02086">
    <property type="entry name" value="MethyltransfD12"/>
    <property type="match status" value="1"/>
</dbReference>
<comment type="catalytic activity">
    <reaction evidence="6 8">
        <text>a 2'-deoxyadenosine in DNA + S-adenosyl-L-methionine = an N(6)-methyl-2'-deoxyadenosine in DNA + S-adenosyl-L-homocysteine + H(+)</text>
        <dbReference type="Rhea" id="RHEA:15197"/>
        <dbReference type="Rhea" id="RHEA-COMP:12418"/>
        <dbReference type="Rhea" id="RHEA-COMP:12419"/>
        <dbReference type="ChEBI" id="CHEBI:15378"/>
        <dbReference type="ChEBI" id="CHEBI:57856"/>
        <dbReference type="ChEBI" id="CHEBI:59789"/>
        <dbReference type="ChEBI" id="CHEBI:90615"/>
        <dbReference type="ChEBI" id="CHEBI:90616"/>
        <dbReference type="EC" id="2.1.1.72"/>
    </reaction>
</comment>
<evidence type="ECO:0000256" key="1">
    <source>
        <dbReference type="ARBA" id="ARBA00006594"/>
    </source>
</evidence>
<feature type="binding site" evidence="7">
    <location>
        <position position="184"/>
    </location>
    <ligand>
        <name>S-adenosyl-L-methionine</name>
        <dbReference type="ChEBI" id="CHEBI:59789"/>
    </ligand>
</feature>
<evidence type="ECO:0000313" key="10">
    <source>
        <dbReference type="Proteomes" id="UP000778951"/>
    </source>
</evidence>
<dbReference type="GO" id="GO:0032259">
    <property type="term" value="P:methylation"/>
    <property type="evidence" value="ECO:0007669"/>
    <property type="project" value="UniProtKB-KW"/>
</dbReference>
<dbReference type="InterPro" id="IPR012263">
    <property type="entry name" value="M_m6A_EcoRV"/>
</dbReference>
<accession>A0A968GKI3</accession>
<dbReference type="PRINTS" id="PR00505">
    <property type="entry name" value="D12N6MTFRASE"/>
</dbReference>
<keyword evidence="10" id="KW-1185">Reference proteome</keyword>
<feature type="binding site" evidence="7">
    <location>
        <position position="11"/>
    </location>
    <ligand>
        <name>S-adenosyl-L-methionine</name>
        <dbReference type="ChEBI" id="CHEBI:59789"/>
    </ligand>
</feature>
<dbReference type="GO" id="GO:0006298">
    <property type="term" value="P:mismatch repair"/>
    <property type="evidence" value="ECO:0007669"/>
    <property type="project" value="TreeGrafter"/>
</dbReference>
<dbReference type="InterPro" id="IPR029063">
    <property type="entry name" value="SAM-dependent_MTases_sf"/>
</dbReference>
<dbReference type="PIRSF" id="PIRSF000398">
    <property type="entry name" value="M_m6A_EcoRV"/>
    <property type="match status" value="1"/>
</dbReference>
<dbReference type="Proteomes" id="UP000778951">
    <property type="component" value="Unassembled WGS sequence"/>
</dbReference>
<dbReference type="InterPro" id="IPR023095">
    <property type="entry name" value="Ade_MeTrfase_dom_2"/>
</dbReference>
<dbReference type="GO" id="GO:0009007">
    <property type="term" value="F:site-specific DNA-methyltransferase (adenine-specific) activity"/>
    <property type="evidence" value="ECO:0007669"/>
    <property type="project" value="UniProtKB-UniRule"/>
</dbReference>
<sequence length="274" mass="32033">MQPVVKWAGGKRQLLRVLELFLPKEYSRYVEPFAGGAAMFFYLEPKQALINDLNDELMNVYQVIRDEVDALVVDLARHQNSKEYFYSLRSVDRAGVFAELSDVERASRFLYLNRTCYNGLYRVNKKGQFNTPYGYYKNPSILNEGLLRGVHRYFKENDIQFFTLNFAQFFAQATLRQGDFVYLDPPYDPFESESNFVQYQASGFGREEQLQLKQICDTLTEKGVKFLLSNSATPYILDLYKDYHLEVIKARRIIACQTNRRGAIDEVVVRNYLE</sequence>
<organism evidence="9 10">
    <name type="scientific">Entomospira culicis</name>
    <dbReference type="NCBI Taxonomy" id="2719989"/>
    <lineage>
        <taxon>Bacteria</taxon>
        <taxon>Pseudomonadati</taxon>
        <taxon>Spirochaetota</taxon>
        <taxon>Spirochaetia</taxon>
        <taxon>Spirochaetales</taxon>
        <taxon>Spirochaetaceae</taxon>
        <taxon>Entomospira</taxon>
    </lineage>
</organism>
<dbReference type="PANTHER" id="PTHR30481">
    <property type="entry name" value="DNA ADENINE METHYLASE"/>
    <property type="match status" value="1"/>
</dbReference>
<evidence type="ECO:0000313" key="9">
    <source>
        <dbReference type="EMBL" id="NIZ69520.1"/>
    </source>
</evidence>
<evidence type="ECO:0000256" key="4">
    <source>
        <dbReference type="ARBA" id="ARBA00022679"/>
    </source>
</evidence>
<comment type="caution">
    <text evidence="9">The sequence shown here is derived from an EMBL/GenBank/DDBJ whole genome shotgun (WGS) entry which is preliminary data.</text>
</comment>
<dbReference type="Gene3D" id="1.10.1020.10">
    <property type="entry name" value="Adenine-specific Methyltransferase, Domain 2"/>
    <property type="match status" value="1"/>
</dbReference>
<keyword evidence="3 8" id="KW-0489">Methyltransferase</keyword>
<dbReference type="RefSeq" id="WP_167695607.1">
    <property type="nucleotide sequence ID" value="NZ_CP118181.1"/>
</dbReference>
<feature type="binding site" evidence="7">
    <location>
        <position position="52"/>
    </location>
    <ligand>
        <name>S-adenosyl-L-methionine</name>
        <dbReference type="ChEBI" id="CHEBI:59789"/>
    </ligand>
</feature>
<name>A0A968GKI3_9SPIO</name>
<evidence type="ECO:0000256" key="3">
    <source>
        <dbReference type="ARBA" id="ARBA00022603"/>
    </source>
</evidence>
<evidence type="ECO:0000256" key="6">
    <source>
        <dbReference type="ARBA" id="ARBA00047942"/>
    </source>
</evidence>
<reference evidence="9" key="1">
    <citation type="submission" date="2020-03" db="EMBL/GenBank/DDBJ databases">
        <title>Spirochaetal bacteria isolated from arthropods constitute a novel genus Entomospira genus novum within the order Spirochaetales.</title>
        <authorList>
            <person name="Grana-Miraglia L."/>
            <person name="Sikutova S."/>
            <person name="Fingerle V."/>
            <person name="Sing A."/>
            <person name="Castillo-Ramirez S."/>
            <person name="Margos G."/>
            <person name="Rudolf I."/>
        </authorList>
    </citation>
    <scope>NUCLEOTIDE SEQUENCE</scope>
    <source>
        <strain evidence="9">BR149</strain>
    </source>
</reference>
<dbReference type="GO" id="GO:0009307">
    <property type="term" value="P:DNA restriction-modification system"/>
    <property type="evidence" value="ECO:0007669"/>
    <property type="project" value="InterPro"/>
</dbReference>
<dbReference type="AlphaFoldDB" id="A0A968GKI3"/>
<dbReference type="NCBIfam" id="TIGR00571">
    <property type="entry name" value="dam"/>
    <property type="match status" value="1"/>
</dbReference>
<dbReference type="PROSITE" id="PS00092">
    <property type="entry name" value="N6_MTASE"/>
    <property type="match status" value="1"/>
</dbReference>
<proteinExistence type="inferred from homology"/>
<evidence type="ECO:0000256" key="7">
    <source>
        <dbReference type="PIRSR" id="PIRSR000398-1"/>
    </source>
</evidence>
<feature type="binding site" evidence="7">
    <location>
        <position position="7"/>
    </location>
    <ligand>
        <name>S-adenosyl-L-methionine</name>
        <dbReference type="ChEBI" id="CHEBI:59789"/>
    </ligand>
</feature>
<protein>
    <recommendedName>
        <fullName evidence="2 8">Site-specific DNA-methyltransferase (adenine-specific)</fullName>
        <ecNumber evidence="2 8">2.1.1.72</ecNumber>
    </recommendedName>
</protein>
<gene>
    <name evidence="9" type="ORF">HCT48_04735</name>
</gene>
<comment type="similarity">
    <text evidence="1 8">Belongs to the N(4)/N(6)-methyltransferase family.</text>
</comment>
<dbReference type="InterPro" id="IPR012327">
    <property type="entry name" value="MeTrfase_D12"/>
</dbReference>
<dbReference type="Gene3D" id="3.40.50.150">
    <property type="entry name" value="Vaccinia Virus protein VP39"/>
    <property type="match status" value="1"/>
</dbReference>
<dbReference type="PANTHER" id="PTHR30481:SF3">
    <property type="entry name" value="DNA ADENINE METHYLASE"/>
    <property type="match status" value="1"/>
</dbReference>
<dbReference type="EMBL" id="JAATLM010000001">
    <property type="protein sequence ID" value="NIZ69520.1"/>
    <property type="molecule type" value="Genomic_DNA"/>
</dbReference>
<keyword evidence="5 8" id="KW-0949">S-adenosyl-L-methionine</keyword>
<evidence type="ECO:0000256" key="5">
    <source>
        <dbReference type="ARBA" id="ARBA00022691"/>
    </source>
</evidence>
<dbReference type="InterPro" id="IPR002052">
    <property type="entry name" value="DNA_methylase_N6_adenine_CS"/>
</dbReference>
<dbReference type="EC" id="2.1.1.72" evidence="2 8"/>
<evidence type="ECO:0000256" key="8">
    <source>
        <dbReference type="RuleBase" id="RU361257"/>
    </source>
</evidence>
<evidence type="ECO:0000256" key="2">
    <source>
        <dbReference type="ARBA" id="ARBA00011900"/>
    </source>
</evidence>